<reference evidence="1" key="2">
    <citation type="journal article" date="2015" name="Data Brief">
        <title>Shoot transcriptome of the giant reed, Arundo donax.</title>
        <authorList>
            <person name="Barrero R.A."/>
            <person name="Guerrero F.D."/>
            <person name="Moolhuijzen P."/>
            <person name="Goolsby J.A."/>
            <person name="Tidwell J."/>
            <person name="Bellgard S.E."/>
            <person name="Bellgard M.I."/>
        </authorList>
    </citation>
    <scope>NUCLEOTIDE SEQUENCE</scope>
    <source>
        <tissue evidence="1">Shoot tissue taken approximately 20 cm above the soil surface</tissue>
    </source>
</reference>
<evidence type="ECO:0000313" key="1">
    <source>
        <dbReference type="EMBL" id="JAD50799.1"/>
    </source>
</evidence>
<accession>A0A0A9AGJ0</accession>
<proteinExistence type="predicted"/>
<reference evidence="1" key="1">
    <citation type="submission" date="2014-09" db="EMBL/GenBank/DDBJ databases">
        <authorList>
            <person name="Magalhaes I.L.F."/>
            <person name="Oliveira U."/>
            <person name="Santos F.R."/>
            <person name="Vidigal T.H.D.A."/>
            <person name="Brescovit A.D."/>
            <person name="Santos A.J."/>
        </authorList>
    </citation>
    <scope>NUCLEOTIDE SEQUENCE</scope>
    <source>
        <tissue evidence="1">Shoot tissue taken approximately 20 cm above the soil surface</tissue>
    </source>
</reference>
<name>A0A0A9AGJ0_ARUDO</name>
<sequence>MVFDSVGNNSQ</sequence>
<protein>
    <submittedName>
        <fullName evidence="1">Uncharacterized protein</fullName>
    </submittedName>
</protein>
<organism evidence="1">
    <name type="scientific">Arundo donax</name>
    <name type="common">Giant reed</name>
    <name type="synonym">Donax arundinaceus</name>
    <dbReference type="NCBI Taxonomy" id="35708"/>
    <lineage>
        <taxon>Eukaryota</taxon>
        <taxon>Viridiplantae</taxon>
        <taxon>Streptophyta</taxon>
        <taxon>Embryophyta</taxon>
        <taxon>Tracheophyta</taxon>
        <taxon>Spermatophyta</taxon>
        <taxon>Magnoliopsida</taxon>
        <taxon>Liliopsida</taxon>
        <taxon>Poales</taxon>
        <taxon>Poaceae</taxon>
        <taxon>PACMAD clade</taxon>
        <taxon>Arundinoideae</taxon>
        <taxon>Arundineae</taxon>
        <taxon>Arundo</taxon>
    </lineage>
</organism>
<dbReference type="EMBL" id="GBRH01247096">
    <property type="protein sequence ID" value="JAD50799.1"/>
    <property type="molecule type" value="Transcribed_RNA"/>
</dbReference>